<sequence length="59" mass="6754">MRGKCNLTHKKNRLLMIFRKSLPPAASTRSLHTSTPPHTIHQYLVSPPHHTHHLPSSKQ</sequence>
<proteinExistence type="predicted"/>
<protein>
    <submittedName>
        <fullName evidence="1">Uncharacterized protein</fullName>
    </submittedName>
</protein>
<evidence type="ECO:0000313" key="2">
    <source>
        <dbReference type="Proteomes" id="UP000324222"/>
    </source>
</evidence>
<name>A0A5B7JG74_PORTR</name>
<reference evidence="1 2" key="1">
    <citation type="submission" date="2019-05" db="EMBL/GenBank/DDBJ databases">
        <title>Another draft genome of Portunus trituberculatus and its Hox gene families provides insights of decapod evolution.</title>
        <authorList>
            <person name="Jeong J.-H."/>
            <person name="Song I."/>
            <person name="Kim S."/>
            <person name="Choi T."/>
            <person name="Kim D."/>
            <person name="Ryu S."/>
            <person name="Kim W."/>
        </authorList>
    </citation>
    <scope>NUCLEOTIDE SEQUENCE [LARGE SCALE GENOMIC DNA]</scope>
    <source>
        <tissue evidence="1">Muscle</tissue>
    </source>
</reference>
<evidence type="ECO:0000313" key="1">
    <source>
        <dbReference type="EMBL" id="MPC93585.1"/>
    </source>
</evidence>
<dbReference type="Proteomes" id="UP000324222">
    <property type="component" value="Unassembled WGS sequence"/>
</dbReference>
<gene>
    <name evidence="1" type="ORF">E2C01_088719</name>
</gene>
<organism evidence="1 2">
    <name type="scientific">Portunus trituberculatus</name>
    <name type="common">Swimming crab</name>
    <name type="synonym">Neptunus trituberculatus</name>
    <dbReference type="NCBI Taxonomy" id="210409"/>
    <lineage>
        <taxon>Eukaryota</taxon>
        <taxon>Metazoa</taxon>
        <taxon>Ecdysozoa</taxon>
        <taxon>Arthropoda</taxon>
        <taxon>Crustacea</taxon>
        <taxon>Multicrustacea</taxon>
        <taxon>Malacostraca</taxon>
        <taxon>Eumalacostraca</taxon>
        <taxon>Eucarida</taxon>
        <taxon>Decapoda</taxon>
        <taxon>Pleocyemata</taxon>
        <taxon>Brachyura</taxon>
        <taxon>Eubrachyura</taxon>
        <taxon>Portunoidea</taxon>
        <taxon>Portunidae</taxon>
        <taxon>Portuninae</taxon>
        <taxon>Portunus</taxon>
    </lineage>
</organism>
<dbReference type="AlphaFoldDB" id="A0A5B7JG74"/>
<comment type="caution">
    <text evidence="1">The sequence shown here is derived from an EMBL/GenBank/DDBJ whole genome shotgun (WGS) entry which is preliminary data.</text>
</comment>
<keyword evidence="2" id="KW-1185">Reference proteome</keyword>
<accession>A0A5B7JG74</accession>
<dbReference type="EMBL" id="VSRR010095372">
    <property type="protein sequence ID" value="MPC93585.1"/>
    <property type="molecule type" value="Genomic_DNA"/>
</dbReference>